<dbReference type="InterPro" id="IPR036134">
    <property type="entry name" value="Crypto/Photolyase_FAD-like_sf"/>
</dbReference>
<dbReference type="SUPFAM" id="SSF48173">
    <property type="entry name" value="Cryptochrome/photolyase FAD-binding domain"/>
    <property type="match status" value="1"/>
</dbReference>
<evidence type="ECO:0000256" key="4">
    <source>
        <dbReference type="ARBA" id="ARBA00022991"/>
    </source>
</evidence>
<dbReference type="GO" id="GO:0003904">
    <property type="term" value="F:deoxyribodipyrimidine photo-lyase activity"/>
    <property type="evidence" value="ECO:0007669"/>
    <property type="project" value="UniProtKB-EC"/>
</dbReference>
<evidence type="ECO:0000256" key="1">
    <source>
        <dbReference type="ARBA" id="ARBA00001932"/>
    </source>
</evidence>
<feature type="domain" description="Photolyase/cryptochrome alpha/beta" evidence="7">
    <location>
        <begin position="3"/>
        <end position="129"/>
    </location>
</feature>
<dbReference type="PROSITE" id="PS51645">
    <property type="entry name" value="PHR_CRY_ALPHA_BETA"/>
    <property type="match status" value="1"/>
</dbReference>
<feature type="binding site" evidence="5">
    <location>
        <position position="244"/>
    </location>
    <ligand>
        <name>FAD</name>
        <dbReference type="ChEBI" id="CHEBI:57692"/>
    </ligand>
</feature>
<dbReference type="Gene3D" id="1.10.579.10">
    <property type="entry name" value="DNA Cyclobutane Dipyrimidine Photolyase, subunit A, domain 3"/>
    <property type="match status" value="1"/>
</dbReference>
<dbReference type="PRINTS" id="PR00147">
    <property type="entry name" value="DNAPHOTLYASE"/>
</dbReference>
<sequence>MQKTTLVWFRRNLRLADNAVLRAAAQEGLPLAAVFVFDRPSENDNPRQTEFLYRSLQPLHQDLGRLGIPLFVERGDAAEQVAACAARLNAAAVWADESAAPDGRACDNRTWRLLDAAGVRFERANDRNVFAKNEIMGNYGSPIADFESYRQAWLRAFEQRFGGFRSAETYGFRSAETHFAHFSETYGFSSAETRYARFQTAFAALPPFPERSALGITETDLAQTGGEAAAWQLWQDFEPMAADYALLRAFAAKKYTAQLGPYLSAGCISPRMLAVQAAQKQAQAWLDNLILRDFYHQQLFHFPPSDLGWAAECSAGDLARWQQGQTGFPLIDAAMRCLNAGGWLHPLLRQAVAEFWCGMLGGSWQHGAAWFARCQTDYDEAVNIGNWRTAAKQGGKSDRRRLVRQAQQLDPDGTFVRRHLPELAHLPKNWIHTPWLAGLDIDCHGYPPPMV</sequence>
<protein>
    <submittedName>
        <fullName evidence="8">Deoxyribodipyrimidine photo-lyase</fullName>
        <ecNumber evidence="8">4.1.99.3</ecNumber>
    </submittedName>
</protein>
<dbReference type="EC" id="4.1.99.3" evidence="8"/>
<dbReference type="GO" id="GO:0003677">
    <property type="term" value="F:DNA binding"/>
    <property type="evidence" value="ECO:0007669"/>
    <property type="project" value="TreeGrafter"/>
</dbReference>
<keyword evidence="8" id="KW-0456">Lyase</keyword>
<dbReference type="PANTHER" id="PTHR11455">
    <property type="entry name" value="CRYPTOCHROME"/>
    <property type="match status" value="1"/>
</dbReference>
<dbReference type="Gene3D" id="1.25.40.80">
    <property type="match status" value="1"/>
</dbReference>
<keyword evidence="4 6" id="KW-0157">Chromophore</keyword>
<dbReference type="GO" id="GO:0071949">
    <property type="term" value="F:FAD binding"/>
    <property type="evidence" value="ECO:0007669"/>
    <property type="project" value="TreeGrafter"/>
</dbReference>
<comment type="similarity">
    <text evidence="6">Belongs to the DNA photolyase family.</text>
</comment>
<gene>
    <name evidence="8" type="ORF">L4H06_01900</name>
</gene>
<dbReference type="Pfam" id="PF00875">
    <property type="entry name" value="DNA_photolyase"/>
    <property type="match status" value="1"/>
</dbReference>
<keyword evidence="2 5" id="KW-0285">Flavoprotein</keyword>
<feature type="binding site" evidence="5">
    <location>
        <position position="285"/>
    </location>
    <ligand>
        <name>FAD</name>
        <dbReference type="ChEBI" id="CHEBI:57692"/>
    </ligand>
</feature>
<dbReference type="InterPro" id="IPR005101">
    <property type="entry name" value="Cryptochr/Photolyase_FAD-bd"/>
</dbReference>
<dbReference type="PANTHER" id="PTHR11455:SF9">
    <property type="entry name" value="CRYPTOCHROME CIRCADIAN CLOCK 5 ISOFORM X1"/>
    <property type="match status" value="1"/>
</dbReference>
<dbReference type="InterPro" id="IPR002081">
    <property type="entry name" value="Cryptochrome/DNA_photolyase_1"/>
</dbReference>
<dbReference type="Pfam" id="PF03441">
    <property type="entry name" value="FAD_binding_7"/>
    <property type="match status" value="1"/>
</dbReference>
<accession>A0AAW5AKK8</accession>
<feature type="binding site" evidence="5">
    <location>
        <begin position="377"/>
        <end position="379"/>
    </location>
    <ligand>
        <name>FAD</name>
        <dbReference type="ChEBI" id="CHEBI:57692"/>
    </ligand>
</feature>
<dbReference type="PROSITE" id="PS00394">
    <property type="entry name" value="DNA_PHOTOLYASES_1_1"/>
    <property type="match status" value="1"/>
</dbReference>
<dbReference type="InterPro" id="IPR014729">
    <property type="entry name" value="Rossmann-like_a/b/a_fold"/>
</dbReference>
<evidence type="ECO:0000259" key="7">
    <source>
        <dbReference type="PROSITE" id="PS51645"/>
    </source>
</evidence>
<evidence type="ECO:0000313" key="9">
    <source>
        <dbReference type="Proteomes" id="UP001201397"/>
    </source>
</evidence>
<dbReference type="Gene3D" id="3.40.50.620">
    <property type="entry name" value="HUPs"/>
    <property type="match status" value="1"/>
</dbReference>
<dbReference type="AlphaFoldDB" id="A0AAW5AKK8"/>
<dbReference type="RefSeq" id="WP_237092325.1">
    <property type="nucleotide sequence ID" value="NZ_JAKKDL010000002.1"/>
</dbReference>
<dbReference type="SUPFAM" id="SSF52425">
    <property type="entry name" value="Cryptochrome/photolyase, N-terminal domain"/>
    <property type="match status" value="1"/>
</dbReference>
<dbReference type="InterPro" id="IPR006050">
    <property type="entry name" value="DNA_photolyase_N"/>
</dbReference>
<dbReference type="InterPro" id="IPR036155">
    <property type="entry name" value="Crypto/Photolyase_N_sf"/>
</dbReference>
<dbReference type="GO" id="GO:0006950">
    <property type="term" value="P:response to stress"/>
    <property type="evidence" value="ECO:0007669"/>
    <property type="project" value="UniProtKB-ARBA"/>
</dbReference>
<evidence type="ECO:0000256" key="6">
    <source>
        <dbReference type="RuleBase" id="RU004182"/>
    </source>
</evidence>
<organism evidence="8 9">
    <name type="scientific">Neisseria lisongii</name>
    <dbReference type="NCBI Taxonomy" id="2912188"/>
    <lineage>
        <taxon>Bacteria</taxon>
        <taxon>Pseudomonadati</taxon>
        <taxon>Pseudomonadota</taxon>
        <taxon>Betaproteobacteria</taxon>
        <taxon>Neisseriales</taxon>
        <taxon>Neisseriaceae</taxon>
        <taxon>Neisseria</taxon>
    </lineage>
</organism>
<dbReference type="Proteomes" id="UP001201397">
    <property type="component" value="Unassembled WGS sequence"/>
</dbReference>
<dbReference type="GO" id="GO:0006139">
    <property type="term" value="P:nucleobase-containing compound metabolic process"/>
    <property type="evidence" value="ECO:0007669"/>
    <property type="project" value="UniProtKB-ARBA"/>
</dbReference>
<evidence type="ECO:0000256" key="3">
    <source>
        <dbReference type="ARBA" id="ARBA00022827"/>
    </source>
</evidence>
<comment type="cofactor">
    <cofactor evidence="1">
        <name>(6R)-5,10-methylene-5,6,7,8-tetrahydrofolate</name>
        <dbReference type="ChEBI" id="CHEBI:15636"/>
    </cofactor>
</comment>
<keyword evidence="3 5" id="KW-0274">FAD</keyword>
<proteinExistence type="inferred from homology"/>
<reference evidence="8" key="1">
    <citation type="submission" date="2022-01" db="EMBL/GenBank/DDBJ databases">
        <title>Neisseria sp. ZJ104.</title>
        <authorList>
            <person name="Yang C."/>
        </authorList>
    </citation>
    <scope>NUCLEOTIDE SEQUENCE</scope>
    <source>
        <strain evidence="8">ZJ104</strain>
    </source>
</reference>
<dbReference type="InterPro" id="IPR018394">
    <property type="entry name" value="DNA_photolyase_1_CS_C"/>
</dbReference>
<evidence type="ECO:0000256" key="2">
    <source>
        <dbReference type="ARBA" id="ARBA00022630"/>
    </source>
</evidence>
<comment type="caution">
    <text evidence="8">The sequence shown here is derived from an EMBL/GenBank/DDBJ whole genome shotgun (WGS) entry which is preliminary data.</text>
</comment>
<name>A0AAW5AKK8_9NEIS</name>
<dbReference type="EMBL" id="JAKKDL010000002">
    <property type="protein sequence ID" value="MCF7528995.1"/>
    <property type="molecule type" value="Genomic_DNA"/>
</dbReference>
<evidence type="ECO:0000313" key="8">
    <source>
        <dbReference type="EMBL" id="MCF7528995.1"/>
    </source>
</evidence>
<comment type="cofactor">
    <cofactor evidence="5">
        <name>FAD</name>
        <dbReference type="ChEBI" id="CHEBI:57692"/>
    </cofactor>
    <text evidence="5">Binds 1 FAD per subunit.</text>
</comment>
<evidence type="ECO:0000256" key="5">
    <source>
        <dbReference type="PIRSR" id="PIRSR602081-1"/>
    </source>
</evidence>